<dbReference type="RefSeq" id="WP_188899068.1">
    <property type="nucleotide sequence ID" value="NZ_BMKS01000003.1"/>
</dbReference>
<evidence type="ECO:0000313" key="4">
    <source>
        <dbReference type="Proteomes" id="UP000597507"/>
    </source>
</evidence>
<dbReference type="SUPFAM" id="SSF51905">
    <property type="entry name" value="FAD/NAD(P)-binding domain"/>
    <property type="match status" value="1"/>
</dbReference>
<reference evidence="3 4" key="1">
    <citation type="journal article" date="2014" name="Int. J. Syst. Evol. Microbiol.">
        <title>Complete genome sequence of Corynebacterium casei LMG S-19264T (=DSM 44701T), isolated from a smear-ripened cheese.</title>
        <authorList>
            <consortium name="US DOE Joint Genome Institute (JGI-PGF)"/>
            <person name="Walter F."/>
            <person name="Albersmeier A."/>
            <person name="Kalinowski J."/>
            <person name="Ruckert C."/>
        </authorList>
    </citation>
    <scope>NUCLEOTIDE SEQUENCE [LARGE SCALE GENOMIC DNA]</scope>
    <source>
        <strain evidence="3 4">CGMCC 1.16330</strain>
    </source>
</reference>
<evidence type="ECO:0000259" key="2">
    <source>
        <dbReference type="Pfam" id="PF01266"/>
    </source>
</evidence>
<dbReference type="Gene3D" id="3.30.9.10">
    <property type="entry name" value="D-Amino Acid Oxidase, subunit A, domain 2"/>
    <property type="match status" value="1"/>
</dbReference>
<dbReference type="EMBL" id="BMKS01000003">
    <property type="protein sequence ID" value="GGG25230.1"/>
    <property type="molecule type" value="Genomic_DNA"/>
</dbReference>
<evidence type="ECO:0000256" key="1">
    <source>
        <dbReference type="ARBA" id="ARBA00023002"/>
    </source>
</evidence>
<accession>A0A8J2Z9C1</accession>
<gene>
    <name evidence="3" type="ORF">GCM10010964_11560</name>
</gene>
<dbReference type="Gene3D" id="3.50.50.60">
    <property type="entry name" value="FAD/NAD(P)-binding domain"/>
    <property type="match status" value="1"/>
</dbReference>
<dbReference type="GO" id="GO:0005737">
    <property type="term" value="C:cytoplasm"/>
    <property type="evidence" value="ECO:0007669"/>
    <property type="project" value="TreeGrafter"/>
</dbReference>
<dbReference type="SUPFAM" id="SSF54373">
    <property type="entry name" value="FAD-linked reductases, C-terminal domain"/>
    <property type="match status" value="1"/>
</dbReference>
<dbReference type="PANTHER" id="PTHR13847">
    <property type="entry name" value="SARCOSINE DEHYDROGENASE-RELATED"/>
    <property type="match status" value="1"/>
</dbReference>
<protein>
    <submittedName>
        <fullName evidence="3">FAD-dependent oxidoreductase</fullName>
    </submittedName>
</protein>
<feature type="domain" description="FAD dependent oxidoreductase" evidence="2">
    <location>
        <begin position="8"/>
        <end position="351"/>
    </location>
</feature>
<dbReference type="InterPro" id="IPR036188">
    <property type="entry name" value="FAD/NAD-bd_sf"/>
</dbReference>
<comment type="caution">
    <text evidence="3">The sequence shown here is derived from an EMBL/GenBank/DDBJ whole genome shotgun (WGS) entry which is preliminary data.</text>
</comment>
<dbReference type="Proteomes" id="UP000597507">
    <property type="component" value="Unassembled WGS sequence"/>
</dbReference>
<keyword evidence="4" id="KW-1185">Reference proteome</keyword>
<proteinExistence type="predicted"/>
<keyword evidence="1" id="KW-0560">Oxidoreductase</keyword>
<name>A0A8J2Z9C1_9PROT</name>
<dbReference type="InterPro" id="IPR006076">
    <property type="entry name" value="FAD-dep_OxRdtase"/>
</dbReference>
<sequence length="376" mass="39491">MAGAEHHDIAVVGGGMVGSAIAYGLARRGARVVVLDQGDGALRSARVNFGLVWVQSKGDGMPAYARWTRRSADLWGAFAAELAEATGISPEHERRGGLAYCLGEEGFEARRTTILRLHNQAGPEVYGLELLERAALERLMPGVRFGPEVTGAAFCPHDGCANPLRLLRALHAALRRHGAAYRPDAPARAVRPDGEGFTADTPAGPIRAAKLVLAAGHGTPALAGALGLRAPLRAERGQVMVTERVQPCIPLPANGIRQTADGTILLGTTHEDAGMDTGTTLAGEAAIAANAVRVMPGLARARVVRAWAGLRVLSPDGFPVYHRSARFPGAYAAICHSGVTLAAVHANDLAEAILAERLPDTLRPFAPERFDVPQAA</sequence>
<dbReference type="AlphaFoldDB" id="A0A8J2Z9C1"/>
<organism evidence="3 4">
    <name type="scientific">Caldovatus sediminis</name>
    <dbReference type="NCBI Taxonomy" id="2041189"/>
    <lineage>
        <taxon>Bacteria</taxon>
        <taxon>Pseudomonadati</taxon>
        <taxon>Pseudomonadota</taxon>
        <taxon>Alphaproteobacteria</taxon>
        <taxon>Acetobacterales</taxon>
        <taxon>Roseomonadaceae</taxon>
        <taxon>Caldovatus</taxon>
    </lineage>
</organism>
<dbReference type="GO" id="GO:0016491">
    <property type="term" value="F:oxidoreductase activity"/>
    <property type="evidence" value="ECO:0007669"/>
    <property type="project" value="UniProtKB-KW"/>
</dbReference>
<evidence type="ECO:0000313" key="3">
    <source>
        <dbReference type="EMBL" id="GGG25230.1"/>
    </source>
</evidence>
<dbReference type="Pfam" id="PF01266">
    <property type="entry name" value="DAO"/>
    <property type="match status" value="1"/>
</dbReference>